<reference evidence="2" key="1">
    <citation type="submission" date="2017-02" db="EMBL/GenBank/DDBJ databases">
        <authorList>
            <person name="Varghese N."/>
            <person name="Submissions S."/>
        </authorList>
    </citation>
    <scope>NUCLEOTIDE SEQUENCE [LARGE SCALE GENOMIC DNA]</scope>
    <source>
        <strain evidence="2">DSM 15739</strain>
    </source>
</reference>
<accession>A0A1T4KLY0</accession>
<keyword evidence="2" id="KW-1185">Reference proteome</keyword>
<dbReference type="STRING" id="1121925.SAMN02746011_00770"/>
<dbReference type="EMBL" id="FUWO01000005">
    <property type="protein sequence ID" value="SJZ43401.1"/>
    <property type="molecule type" value="Genomic_DNA"/>
</dbReference>
<protein>
    <submittedName>
        <fullName evidence="1">Uncharacterized protein</fullName>
    </submittedName>
</protein>
<name>A0A1T4KLY0_9LACT</name>
<dbReference type="Proteomes" id="UP000189941">
    <property type="component" value="Unassembled WGS sequence"/>
</dbReference>
<proteinExistence type="predicted"/>
<sequence>MIGQEYDTLLLGVICRFTIQILSNDCQIYIILHSVTNNKGFMRTMSIIKTIKNYQKGVINHDI</sequence>
<evidence type="ECO:0000313" key="2">
    <source>
        <dbReference type="Proteomes" id="UP000189941"/>
    </source>
</evidence>
<dbReference type="AlphaFoldDB" id="A0A1T4KLY0"/>
<gene>
    <name evidence="1" type="ORF">SAMN02746011_00770</name>
</gene>
<evidence type="ECO:0000313" key="1">
    <source>
        <dbReference type="EMBL" id="SJZ43401.1"/>
    </source>
</evidence>
<organism evidence="1 2">
    <name type="scientific">Globicatella sulfidifaciens DSM 15739</name>
    <dbReference type="NCBI Taxonomy" id="1121925"/>
    <lineage>
        <taxon>Bacteria</taxon>
        <taxon>Bacillati</taxon>
        <taxon>Bacillota</taxon>
        <taxon>Bacilli</taxon>
        <taxon>Lactobacillales</taxon>
        <taxon>Aerococcaceae</taxon>
        <taxon>Globicatella</taxon>
    </lineage>
</organism>